<keyword evidence="2" id="KW-1185">Reference proteome</keyword>
<sequence length="74" mass="8637">MKDFEMLCQVFNDLFKTKSDTEKQNFEQTLNYVGLTFIEDEISVAFTDRWEEVSMVNGSKFKMPSTTNSIKSVH</sequence>
<proteinExistence type="predicted"/>
<dbReference type="EMBL" id="JAPFFF010000001">
    <property type="protein sequence ID" value="KAK8898614.1"/>
    <property type="molecule type" value="Genomic_DNA"/>
</dbReference>
<accession>A0ABR2L5I5</accession>
<organism evidence="1 2">
    <name type="scientific">Tritrichomonas musculus</name>
    <dbReference type="NCBI Taxonomy" id="1915356"/>
    <lineage>
        <taxon>Eukaryota</taxon>
        <taxon>Metamonada</taxon>
        <taxon>Parabasalia</taxon>
        <taxon>Tritrichomonadida</taxon>
        <taxon>Tritrichomonadidae</taxon>
        <taxon>Tritrichomonas</taxon>
    </lineage>
</organism>
<protein>
    <submittedName>
        <fullName evidence="1">Uncharacterized protein</fullName>
    </submittedName>
</protein>
<gene>
    <name evidence="1" type="ORF">M9Y10_000906</name>
</gene>
<comment type="caution">
    <text evidence="1">The sequence shown here is derived from an EMBL/GenBank/DDBJ whole genome shotgun (WGS) entry which is preliminary data.</text>
</comment>
<name>A0ABR2L5I5_9EUKA</name>
<evidence type="ECO:0000313" key="1">
    <source>
        <dbReference type="EMBL" id="KAK8898614.1"/>
    </source>
</evidence>
<reference evidence="1 2" key="1">
    <citation type="submission" date="2024-04" db="EMBL/GenBank/DDBJ databases">
        <title>Tritrichomonas musculus Genome.</title>
        <authorList>
            <person name="Alves-Ferreira E."/>
            <person name="Grigg M."/>
            <person name="Lorenzi H."/>
            <person name="Galac M."/>
        </authorList>
    </citation>
    <scope>NUCLEOTIDE SEQUENCE [LARGE SCALE GENOMIC DNA]</scope>
    <source>
        <strain evidence="1 2">EAF2021</strain>
    </source>
</reference>
<dbReference type="Proteomes" id="UP001470230">
    <property type="component" value="Unassembled WGS sequence"/>
</dbReference>
<evidence type="ECO:0000313" key="2">
    <source>
        <dbReference type="Proteomes" id="UP001470230"/>
    </source>
</evidence>